<dbReference type="RefSeq" id="WP_101343871.1">
    <property type="nucleotide sequence ID" value="NZ_PJAI02000002.1"/>
</dbReference>
<accession>A0ABY3N018</accession>
<organism evidence="2 3">
    <name type="scientific">Colwellia echini</name>
    <dbReference type="NCBI Taxonomy" id="1982103"/>
    <lineage>
        <taxon>Bacteria</taxon>
        <taxon>Pseudomonadati</taxon>
        <taxon>Pseudomonadota</taxon>
        <taxon>Gammaproteobacteria</taxon>
        <taxon>Alteromonadales</taxon>
        <taxon>Colwelliaceae</taxon>
        <taxon>Colwellia</taxon>
    </lineage>
</organism>
<feature type="region of interest" description="Disordered" evidence="1">
    <location>
        <begin position="18"/>
        <end position="40"/>
    </location>
</feature>
<dbReference type="Proteomes" id="UP000815846">
    <property type="component" value="Unassembled WGS sequence"/>
</dbReference>
<dbReference type="EMBL" id="PJAI02000002">
    <property type="protein sequence ID" value="TYK66812.1"/>
    <property type="molecule type" value="Genomic_DNA"/>
</dbReference>
<evidence type="ECO:0000313" key="3">
    <source>
        <dbReference type="Proteomes" id="UP000815846"/>
    </source>
</evidence>
<evidence type="ECO:0000313" key="2">
    <source>
        <dbReference type="EMBL" id="TYK66812.1"/>
    </source>
</evidence>
<keyword evidence="3" id="KW-1185">Reference proteome</keyword>
<comment type="caution">
    <text evidence="2">The sequence shown here is derived from an EMBL/GenBank/DDBJ whole genome shotgun (WGS) entry which is preliminary data.</text>
</comment>
<name>A0ABY3N018_9GAMM</name>
<sequence>MINSIGSQNYAVQQARSNVGKVEQTAENSPKVPENVNSSDARKGAISFIESATPEELEARVNSLIGRMPSAGMINLREIMNSDNGDEVVGRINRLSAQIEQESRSVLNQEQDLISQGRAEGKSNKDILMSIVKLQDEQSDVYKLAMHWGNEGLGSPKTYAKLVELTPSYVNYYA</sequence>
<reference evidence="2 3" key="1">
    <citation type="submission" date="2019-08" db="EMBL/GenBank/DDBJ databases">
        <title>Microbe sample from Colwellia echini.</title>
        <authorList>
            <person name="Christiansen L."/>
            <person name="Pathiraja D."/>
            <person name="Schultz-Johansen M."/>
            <person name="Choi I.-G."/>
            <person name="Stougaard P."/>
        </authorList>
    </citation>
    <scope>NUCLEOTIDE SEQUENCE [LARGE SCALE GENOMIC DNA]</scope>
    <source>
        <strain evidence="2 3">A3</strain>
    </source>
</reference>
<evidence type="ECO:0000256" key="1">
    <source>
        <dbReference type="SAM" id="MobiDB-lite"/>
    </source>
</evidence>
<gene>
    <name evidence="2" type="ORF">CWS31_003245</name>
</gene>
<proteinExistence type="predicted"/>
<protein>
    <submittedName>
        <fullName evidence="2">Uncharacterized protein</fullName>
    </submittedName>
</protein>